<dbReference type="AlphaFoldDB" id="A0A8T1XTE2"/>
<proteinExistence type="predicted"/>
<evidence type="ECO:0000313" key="2">
    <source>
        <dbReference type="Proteomes" id="UP000694251"/>
    </source>
</evidence>
<accession>A0A8T1XTE2</accession>
<protein>
    <submittedName>
        <fullName evidence="1">Uncharacterized protein</fullName>
    </submittedName>
</protein>
<dbReference type="OrthoDB" id="1094467at2759"/>
<evidence type="ECO:0000313" key="1">
    <source>
        <dbReference type="EMBL" id="KAG7537495.1"/>
    </source>
</evidence>
<gene>
    <name evidence="1" type="ORF">ISN44_As13g013760</name>
</gene>
<comment type="caution">
    <text evidence="1">The sequence shown here is derived from an EMBL/GenBank/DDBJ whole genome shotgun (WGS) entry which is preliminary data.</text>
</comment>
<dbReference type="Proteomes" id="UP000694251">
    <property type="component" value="Chromosome 13"/>
</dbReference>
<organism evidence="1 2">
    <name type="scientific">Arabidopsis suecica</name>
    <name type="common">Swedish thale-cress</name>
    <name type="synonym">Cardaminopsis suecica</name>
    <dbReference type="NCBI Taxonomy" id="45249"/>
    <lineage>
        <taxon>Eukaryota</taxon>
        <taxon>Viridiplantae</taxon>
        <taxon>Streptophyta</taxon>
        <taxon>Embryophyta</taxon>
        <taxon>Tracheophyta</taxon>
        <taxon>Spermatophyta</taxon>
        <taxon>Magnoliopsida</taxon>
        <taxon>eudicotyledons</taxon>
        <taxon>Gunneridae</taxon>
        <taxon>Pentapetalae</taxon>
        <taxon>rosids</taxon>
        <taxon>malvids</taxon>
        <taxon>Brassicales</taxon>
        <taxon>Brassicaceae</taxon>
        <taxon>Camelineae</taxon>
        <taxon>Arabidopsis</taxon>
    </lineage>
</organism>
<reference evidence="1 2" key="1">
    <citation type="submission" date="2020-12" db="EMBL/GenBank/DDBJ databases">
        <title>Concerted genomic and epigenomic changes stabilize Arabidopsis allopolyploids.</title>
        <authorList>
            <person name="Chen Z."/>
        </authorList>
    </citation>
    <scope>NUCLEOTIDE SEQUENCE [LARGE SCALE GENOMIC DNA]</scope>
    <source>
        <strain evidence="1">As9502</strain>
        <tissue evidence="1">Leaf</tissue>
    </source>
</reference>
<dbReference type="EMBL" id="JAEFBJ010000013">
    <property type="protein sequence ID" value="KAG7537495.1"/>
    <property type="molecule type" value="Genomic_DNA"/>
</dbReference>
<name>A0A8T1XTE2_ARASU</name>
<keyword evidence="2" id="KW-1185">Reference proteome</keyword>
<sequence>MIQRTTSTPEKMIGGKIPDGYLPVSSAESRVSASLPCFPASVEGLRRRKSLAEAGKRDIFYGEDDVADLMFREEEVEQDTVMRAYRSNEAMKSIQDTRRRQRRFFCFECFDFLKLFFSRDRN</sequence>